<dbReference type="GO" id="GO:0005524">
    <property type="term" value="F:ATP binding"/>
    <property type="evidence" value="ECO:0007669"/>
    <property type="project" value="UniProtKB-KW"/>
</dbReference>
<evidence type="ECO:0000256" key="8">
    <source>
        <dbReference type="ARBA" id="ARBA00022741"/>
    </source>
</evidence>
<keyword evidence="8" id="KW-0547">Nucleotide-binding</keyword>
<organism evidence="16 17">
    <name type="scientific">Candidatus Pristimantibacillus lignocellulolyticus</name>
    <dbReference type="NCBI Taxonomy" id="2994561"/>
    <lineage>
        <taxon>Bacteria</taxon>
        <taxon>Bacillati</taxon>
        <taxon>Bacillota</taxon>
        <taxon>Bacilli</taxon>
        <taxon>Bacillales</taxon>
        <taxon>Paenibacillaceae</taxon>
        <taxon>Candidatus Pristimantibacillus</taxon>
    </lineage>
</organism>
<dbReference type="InterPro" id="IPR003661">
    <property type="entry name" value="HisK_dim/P_dom"/>
</dbReference>
<comment type="subcellular location">
    <subcellularLocation>
        <location evidence="2">Cell membrane</location>
        <topology evidence="2">Multi-pass membrane protein</topology>
    </subcellularLocation>
</comment>
<evidence type="ECO:0000256" key="12">
    <source>
        <dbReference type="ARBA" id="ARBA00023012"/>
    </source>
</evidence>
<dbReference type="PROSITE" id="PS50109">
    <property type="entry name" value="HIS_KIN"/>
    <property type="match status" value="1"/>
</dbReference>
<evidence type="ECO:0000256" key="5">
    <source>
        <dbReference type="ARBA" id="ARBA00022553"/>
    </source>
</evidence>
<dbReference type="EMBL" id="CP097899">
    <property type="protein sequence ID" value="URN96400.1"/>
    <property type="molecule type" value="Genomic_DNA"/>
</dbReference>
<dbReference type="EC" id="2.7.13.3" evidence="3"/>
<keyword evidence="9 16" id="KW-0418">Kinase</keyword>
<dbReference type="InterPro" id="IPR036890">
    <property type="entry name" value="HATPase_C_sf"/>
</dbReference>
<dbReference type="Proteomes" id="UP001056756">
    <property type="component" value="Chromosome"/>
</dbReference>
<sequence length="336" mass="38149">MLRNKEFSIFIMGSIVATLILLAIAYIISWEAFIMVASTAIILGIIFVIYTRWRYGEIEKLSSFLREISSGNYGLDVRNNREGELSILRNEIFKVTERLSHNSEFLKRDKIRMADAIADISHQLKTPLTSMQVMLDLLDQPTLPRDKHEEFLRSLQLQLERMDWLITSLLKLSKLDAGTIDFSREQVKVSSLIKHAMEPIAIPLELKELQVELHGDLEAVFHVDRKWTTEALINILKNAVEHTPANGRIDISILDTYLYTEVSIADSGVGVAKEDLPHLFKRFYKGKHSGESSIGIGLALSYSILQAQNGIIEVQNGSRIGTVFTLKWYKVEKSTS</sequence>
<keyword evidence="4" id="KW-1003">Cell membrane</keyword>
<evidence type="ECO:0000256" key="4">
    <source>
        <dbReference type="ARBA" id="ARBA00022475"/>
    </source>
</evidence>
<keyword evidence="5" id="KW-0597">Phosphoprotein</keyword>
<dbReference type="Gene3D" id="1.10.287.130">
    <property type="match status" value="1"/>
</dbReference>
<dbReference type="KEGG" id="plig:NAG76_09350"/>
<dbReference type="Pfam" id="PF02518">
    <property type="entry name" value="HATPase_c"/>
    <property type="match status" value="1"/>
</dbReference>
<dbReference type="SUPFAM" id="SSF47384">
    <property type="entry name" value="Homodimeric domain of signal transducing histidine kinase"/>
    <property type="match status" value="1"/>
</dbReference>
<evidence type="ECO:0000313" key="16">
    <source>
        <dbReference type="EMBL" id="URN96400.1"/>
    </source>
</evidence>
<dbReference type="SMART" id="SM00388">
    <property type="entry name" value="HisKA"/>
    <property type="match status" value="1"/>
</dbReference>
<proteinExistence type="predicted"/>
<evidence type="ECO:0000256" key="7">
    <source>
        <dbReference type="ARBA" id="ARBA00022692"/>
    </source>
</evidence>
<evidence type="ECO:0000256" key="1">
    <source>
        <dbReference type="ARBA" id="ARBA00000085"/>
    </source>
</evidence>
<evidence type="ECO:0000259" key="15">
    <source>
        <dbReference type="PROSITE" id="PS50109"/>
    </source>
</evidence>
<evidence type="ECO:0000313" key="17">
    <source>
        <dbReference type="Proteomes" id="UP001056756"/>
    </source>
</evidence>
<evidence type="ECO:0000256" key="11">
    <source>
        <dbReference type="ARBA" id="ARBA00022989"/>
    </source>
</evidence>
<keyword evidence="7 14" id="KW-0812">Transmembrane</keyword>
<protein>
    <recommendedName>
        <fullName evidence="3">histidine kinase</fullName>
        <ecNumber evidence="3">2.7.13.3</ecNumber>
    </recommendedName>
</protein>
<dbReference type="InterPro" id="IPR050398">
    <property type="entry name" value="HssS/ArlS-like"/>
</dbReference>
<gene>
    <name evidence="16" type="ORF">NAG76_09350</name>
</gene>
<feature type="domain" description="Histidine kinase" evidence="15">
    <location>
        <begin position="119"/>
        <end position="332"/>
    </location>
</feature>
<dbReference type="PANTHER" id="PTHR45528:SF1">
    <property type="entry name" value="SENSOR HISTIDINE KINASE CPXA"/>
    <property type="match status" value="1"/>
</dbReference>
<evidence type="ECO:0000256" key="9">
    <source>
        <dbReference type="ARBA" id="ARBA00022777"/>
    </source>
</evidence>
<evidence type="ECO:0000256" key="2">
    <source>
        <dbReference type="ARBA" id="ARBA00004651"/>
    </source>
</evidence>
<reference evidence="16" key="1">
    <citation type="submission" date="2022-05" db="EMBL/GenBank/DDBJ databases">
        <title>Novel bacterial taxa in a minimal lignocellulolytic consortium and its capacity to transform plastics disclosed by genome-resolved metagenomics.</title>
        <authorList>
            <person name="Rodriguez C.A.D."/>
            <person name="Diaz-Garcia L."/>
            <person name="Herrera K."/>
            <person name="Tarazona N.A."/>
            <person name="Sproer C."/>
            <person name="Overmann J."/>
            <person name="Jimenez D.J."/>
        </authorList>
    </citation>
    <scope>NUCLEOTIDE SEQUENCE</scope>
    <source>
        <strain evidence="16">MAG5</strain>
    </source>
</reference>
<name>A0A9J6ZKN9_9BACL</name>
<accession>A0A9J6ZKN9</accession>
<dbReference type="InterPro" id="IPR004358">
    <property type="entry name" value="Sig_transdc_His_kin-like_C"/>
</dbReference>
<comment type="catalytic activity">
    <reaction evidence="1">
        <text>ATP + protein L-histidine = ADP + protein N-phospho-L-histidine.</text>
        <dbReference type="EC" id="2.7.13.3"/>
    </reaction>
</comment>
<evidence type="ECO:0000256" key="6">
    <source>
        <dbReference type="ARBA" id="ARBA00022679"/>
    </source>
</evidence>
<dbReference type="SUPFAM" id="SSF55874">
    <property type="entry name" value="ATPase domain of HSP90 chaperone/DNA topoisomerase II/histidine kinase"/>
    <property type="match status" value="1"/>
</dbReference>
<keyword evidence="11 14" id="KW-1133">Transmembrane helix</keyword>
<evidence type="ECO:0000256" key="10">
    <source>
        <dbReference type="ARBA" id="ARBA00022840"/>
    </source>
</evidence>
<feature type="transmembrane region" description="Helical" evidence="14">
    <location>
        <begin position="34"/>
        <end position="53"/>
    </location>
</feature>
<dbReference type="GO" id="GO:0005886">
    <property type="term" value="C:plasma membrane"/>
    <property type="evidence" value="ECO:0007669"/>
    <property type="project" value="UniProtKB-SubCell"/>
</dbReference>
<dbReference type="SMART" id="SM00387">
    <property type="entry name" value="HATPase_c"/>
    <property type="match status" value="1"/>
</dbReference>
<dbReference type="InterPro" id="IPR005467">
    <property type="entry name" value="His_kinase_dom"/>
</dbReference>
<keyword evidence="6" id="KW-0808">Transferase</keyword>
<dbReference type="InterPro" id="IPR036097">
    <property type="entry name" value="HisK_dim/P_sf"/>
</dbReference>
<keyword evidence="13 14" id="KW-0472">Membrane</keyword>
<dbReference type="CDD" id="cd00082">
    <property type="entry name" value="HisKA"/>
    <property type="match status" value="1"/>
</dbReference>
<dbReference type="InterPro" id="IPR003594">
    <property type="entry name" value="HATPase_dom"/>
</dbReference>
<keyword evidence="10" id="KW-0067">ATP-binding</keyword>
<dbReference type="PANTHER" id="PTHR45528">
    <property type="entry name" value="SENSOR HISTIDINE KINASE CPXA"/>
    <property type="match status" value="1"/>
</dbReference>
<dbReference type="PRINTS" id="PR00344">
    <property type="entry name" value="BCTRLSENSOR"/>
</dbReference>
<dbReference type="Gene3D" id="3.30.565.10">
    <property type="entry name" value="Histidine kinase-like ATPase, C-terminal domain"/>
    <property type="match status" value="1"/>
</dbReference>
<evidence type="ECO:0000256" key="3">
    <source>
        <dbReference type="ARBA" id="ARBA00012438"/>
    </source>
</evidence>
<feature type="transmembrane region" description="Helical" evidence="14">
    <location>
        <begin position="7"/>
        <end position="28"/>
    </location>
</feature>
<evidence type="ECO:0000256" key="14">
    <source>
        <dbReference type="SAM" id="Phobius"/>
    </source>
</evidence>
<dbReference type="GO" id="GO:0000155">
    <property type="term" value="F:phosphorelay sensor kinase activity"/>
    <property type="evidence" value="ECO:0007669"/>
    <property type="project" value="InterPro"/>
</dbReference>
<dbReference type="Pfam" id="PF00512">
    <property type="entry name" value="HisKA"/>
    <property type="match status" value="1"/>
</dbReference>
<dbReference type="AlphaFoldDB" id="A0A9J6ZKN9"/>
<evidence type="ECO:0000256" key="13">
    <source>
        <dbReference type="ARBA" id="ARBA00023136"/>
    </source>
</evidence>
<keyword evidence="12" id="KW-0902">Two-component regulatory system</keyword>